<dbReference type="STRING" id="1664069.BGLY_1408"/>
<reference evidence="3 5" key="3">
    <citation type="submission" date="2023-03" db="EMBL/GenBank/DDBJ databases">
        <title>Agriculturally important microbes genome sequencing.</title>
        <authorList>
            <person name="Dunlap C."/>
        </authorList>
    </citation>
    <scope>NUCLEOTIDE SEQUENCE [LARGE SCALE GENOMIC DNA]</scope>
    <source>
        <strain evidence="3 5">CBP-3203</strain>
    </source>
</reference>
<evidence type="ECO:0000256" key="1">
    <source>
        <dbReference type="ARBA" id="ARBA00007378"/>
    </source>
</evidence>
<dbReference type="PANTHER" id="PTHR33797">
    <property type="entry name" value="ORGANIC HYDROPEROXIDE RESISTANCE PROTEIN-LIKE"/>
    <property type="match status" value="1"/>
</dbReference>
<dbReference type="GO" id="GO:0006979">
    <property type="term" value="P:response to oxidative stress"/>
    <property type="evidence" value="ECO:0007669"/>
    <property type="project" value="InterPro"/>
</dbReference>
<dbReference type="EMBL" id="LECW02000036">
    <property type="protein sequence ID" value="KRT91410.1"/>
    <property type="molecule type" value="Genomic_DNA"/>
</dbReference>
<sequence length="137" mass="14508">MTALFTAKATAKGGRSGHVTSDDGILDYDLVMPNEKKEGETGTNPEQLFAAGYAACFGGALELVAKKQGIDLESEVEGRVSLIKDESDGGFKIGVQLVVSASGLEKEKAEELVKAAHEFCPYSKATRGNIDVDLQVK</sequence>
<name>A0A0J6EXV4_9BACI</name>
<dbReference type="Gene3D" id="3.30.300.20">
    <property type="match status" value="1"/>
</dbReference>
<organism evidence="2 4">
    <name type="scientific">Bacillus glycinifermentans</name>
    <dbReference type="NCBI Taxonomy" id="1664069"/>
    <lineage>
        <taxon>Bacteria</taxon>
        <taxon>Bacillati</taxon>
        <taxon>Bacillota</taxon>
        <taxon>Bacilli</taxon>
        <taxon>Bacillales</taxon>
        <taxon>Bacillaceae</taxon>
        <taxon>Bacillus</taxon>
    </lineage>
</organism>
<gene>
    <name evidence="2" type="ORF">AB447_223450</name>
    <name evidence="3" type="ORF">P8828_19930</name>
</gene>
<keyword evidence="5" id="KW-1185">Reference proteome</keyword>
<dbReference type="Gene3D" id="2.20.25.10">
    <property type="match status" value="1"/>
</dbReference>
<dbReference type="Proteomes" id="UP000036168">
    <property type="component" value="Unassembled WGS sequence"/>
</dbReference>
<dbReference type="PATRIC" id="fig|1664069.3.peg.434"/>
<dbReference type="PANTHER" id="PTHR33797:SF2">
    <property type="entry name" value="ORGANIC HYDROPEROXIDE RESISTANCE PROTEIN-LIKE"/>
    <property type="match status" value="1"/>
</dbReference>
<dbReference type="Proteomes" id="UP001341297">
    <property type="component" value="Unassembled WGS sequence"/>
</dbReference>
<accession>A0A0J6EJQ3</accession>
<evidence type="ECO:0000313" key="3">
    <source>
        <dbReference type="EMBL" id="MEC0487027.1"/>
    </source>
</evidence>
<dbReference type="OrthoDB" id="9797508at2"/>
<dbReference type="InterPro" id="IPR003718">
    <property type="entry name" value="OsmC/Ohr_fam"/>
</dbReference>
<accession>A0A0J6EXV4</accession>
<dbReference type="NCBIfam" id="TIGR03561">
    <property type="entry name" value="organ_hyd_perox"/>
    <property type="match status" value="1"/>
</dbReference>
<dbReference type="InterPro" id="IPR015946">
    <property type="entry name" value="KH_dom-like_a/b"/>
</dbReference>
<comment type="caution">
    <text evidence="2">The sequence shown here is derived from an EMBL/GenBank/DDBJ whole genome shotgun (WGS) entry which is preliminary data.</text>
</comment>
<evidence type="ECO:0000313" key="2">
    <source>
        <dbReference type="EMBL" id="KRT91410.1"/>
    </source>
</evidence>
<evidence type="ECO:0000313" key="4">
    <source>
        <dbReference type="Proteomes" id="UP000036168"/>
    </source>
</evidence>
<reference evidence="2" key="2">
    <citation type="submission" date="2015-10" db="EMBL/GenBank/DDBJ databases">
        <authorList>
            <person name="Gilbert D.G."/>
        </authorList>
    </citation>
    <scope>NUCLEOTIDE SEQUENCE</scope>
    <source>
        <strain evidence="2">GO-13</strain>
    </source>
</reference>
<dbReference type="Pfam" id="PF02566">
    <property type="entry name" value="OsmC"/>
    <property type="match status" value="1"/>
</dbReference>
<comment type="similarity">
    <text evidence="1">Belongs to the OsmC/Ohr family.</text>
</comment>
<dbReference type="SUPFAM" id="SSF82784">
    <property type="entry name" value="OsmC-like"/>
    <property type="match status" value="1"/>
</dbReference>
<proteinExistence type="inferred from homology"/>
<dbReference type="InterPro" id="IPR036102">
    <property type="entry name" value="OsmC/Ohrsf"/>
</dbReference>
<dbReference type="RefSeq" id="WP_048354399.1">
    <property type="nucleotide sequence ID" value="NZ_CP023481.1"/>
</dbReference>
<dbReference type="InterPro" id="IPR019953">
    <property type="entry name" value="OHR"/>
</dbReference>
<dbReference type="AlphaFoldDB" id="A0A0J6EXV4"/>
<reference evidence="2 4" key="1">
    <citation type="journal article" date="2015" name="Int. J. Syst. Evol. Microbiol.">
        <title>Bacillus glycinifermentans sp. nov., isolated from fermented soybean paste.</title>
        <authorList>
            <person name="Kim S.J."/>
            <person name="Dunlap C.A."/>
            <person name="Kwon S.W."/>
            <person name="Rooney A.P."/>
        </authorList>
    </citation>
    <scope>NUCLEOTIDE SEQUENCE [LARGE SCALE GENOMIC DNA]</scope>
    <source>
        <strain evidence="2 4">GO-13</strain>
    </source>
</reference>
<protein>
    <submittedName>
        <fullName evidence="2 3">Organic hydroperoxide resistance protein</fullName>
    </submittedName>
</protein>
<evidence type="ECO:0000313" key="5">
    <source>
        <dbReference type="Proteomes" id="UP001341297"/>
    </source>
</evidence>
<dbReference type="EMBL" id="JARRTL010000026">
    <property type="protein sequence ID" value="MEC0487027.1"/>
    <property type="molecule type" value="Genomic_DNA"/>
</dbReference>